<accession>A0A497E2Z2</accession>
<comment type="caution">
    <text evidence="3">The sequence shown here is derived from an EMBL/GenBank/DDBJ whole genome shotgun (WGS) entry which is preliminary data.</text>
</comment>
<dbReference type="Proteomes" id="UP000279422">
    <property type="component" value="Unassembled WGS sequence"/>
</dbReference>
<feature type="non-terminal residue" evidence="3">
    <location>
        <position position="344"/>
    </location>
</feature>
<proteinExistence type="predicted"/>
<evidence type="ECO:0000313" key="3">
    <source>
        <dbReference type="EMBL" id="RLE08600.1"/>
    </source>
</evidence>
<evidence type="ECO:0000256" key="1">
    <source>
        <dbReference type="SAM" id="Phobius"/>
    </source>
</evidence>
<reference evidence="3 4" key="1">
    <citation type="submission" date="2018-06" db="EMBL/GenBank/DDBJ databases">
        <title>Extensive metabolic versatility and redundancy in microbially diverse, dynamic hydrothermal sediments.</title>
        <authorList>
            <person name="Dombrowski N."/>
            <person name="Teske A."/>
            <person name="Baker B.J."/>
        </authorList>
    </citation>
    <scope>NUCLEOTIDE SEQUENCE [LARGE SCALE GENOMIC DNA]</scope>
    <source>
        <strain evidence="3">B47_G16</strain>
    </source>
</reference>
<protein>
    <recommendedName>
        <fullName evidence="2">DUF58 domain-containing protein</fullName>
    </recommendedName>
</protein>
<feature type="transmembrane region" description="Helical" evidence="1">
    <location>
        <begin position="15"/>
        <end position="47"/>
    </location>
</feature>
<dbReference type="InterPro" id="IPR002881">
    <property type="entry name" value="DUF58"/>
</dbReference>
<organism evidence="3 4">
    <name type="scientific">Aerophobetes bacterium</name>
    <dbReference type="NCBI Taxonomy" id="2030807"/>
    <lineage>
        <taxon>Bacteria</taxon>
        <taxon>Candidatus Aerophobota</taxon>
    </lineage>
</organism>
<sequence length="344" mass="38151">MRFCTQFLTERGIKVFLVTLGCAALAALFVDIFLVALTLVFTGFIFYDYTKVKKAAGNINQLVKIGSNPIKEVLIAGKEKTVNLSCQVTTDLPVILSSPFSQVRIKPNQLKKGEHALELLLSSDISGDYTTDRVKADVFGPHKLTRKKAGIFFNLELKVFPRVIVPLIQAALFLLRGGRGGAGEVPIPFKGPGIEYADTREYVPGDSLHHMDWKATARQGKLMVKEFFQEAGQGVHIIYDIRAKGPISQDKLATNFLNVCLGVAEQGYPVGVTVHNGKEVLLHCVEDSPHQVLKMAMGYVLQSMRIELEDIDVLIDPASSSQIRSFLSKVKEKRVRKFLEFEAK</sequence>
<keyword evidence="1" id="KW-0472">Membrane</keyword>
<name>A0A497E2Z2_UNCAE</name>
<dbReference type="AlphaFoldDB" id="A0A497E2Z2"/>
<gene>
    <name evidence="3" type="ORF">DRJ00_05965</name>
</gene>
<evidence type="ECO:0000259" key="2">
    <source>
        <dbReference type="Pfam" id="PF01882"/>
    </source>
</evidence>
<evidence type="ECO:0000313" key="4">
    <source>
        <dbReference type="Proteomes" id="UP000279422"/>
    </source>
</evidence>
<dbReference type="PANTHER" id="PTHR33608">
    <property type="entry name" value="BLL2464 PROTEIN"/>
    <property type="match status" value="1"/>
</dbReference>
<keyword evidence="1" id="KW-0812">Transmembrane</keyword>
<feature type="domain" description="DUF58" evidence="2">
    <location>
        <begin position="198"/>
        <end position="298"/>
    </location>
</feature>
<keyword evidence="1" id="KW-1133">Transmembrane helix</keyword>
<dbReference type="EMBL" id="QMPZ01000088">
    <property type="protein sequence ID" value="RLE08600.1"/>
    <property type="molecule type" value="Genomic_DNA"/>
</dbReference>
<dbReference type="PANTHER" id="PTHR33608:SF6">
    <property type="entry name" value="BLL2464 PROTEIN"/>
    <property type="match status" value="1"/>
</dbReference>
<dbReference type="Pfam" id="PF01882">
    <property type="entry name" value="DUF58"/>
    <property type="match status" value="1"/>
</dbReference>